<dbReference type="EMBL" id="AGNL01032480">
    <property type="protein sequence ID" value="EJK56082.1"/>
    <property type="molecule type" value="Genomic_DNA"/>
</dbReference>
<feature type="compositionally biased region" description="Basic and acidic residues" evidence="1">
    <location>
        <begin position="19"/>
        <end position="33"/>
    </location>
</feature>
<keyword evidence="3" id="KW-1185">Reference proteome</keyword>
<evidence type="ECO:0000313" key="2">
    <source>
        <dbReference type="EMBL" id="EJK56082.1"/>
    </source>
</evidence>
<feature type="region of interest" description="Disordered" evidence="1">
    <location>
        <begin position="1"/>
        <end position="58"/>
    </location>
</feature>
<organism evidence="2 3">
    <name type="scientific">Thalassiosira oceanica</name>
    <name type="common">Marine diatom</name>
    <dbReference type="NCBI Taxonomy" id="159749"/>
    <lineage>
        <taxon>Eukaryota</taxon>
        <taxon>Sar</taxon>
        <taxon>Stramenopiles</taxon>
        <taxon>Ochrophyta</taxon>
        <taxon>Bacillariophyta</taxon>
        <taxon>Coscinodiscophyceae</taxon>
        <taxon>Thalassiosirophycidae</taxon>
        <taxon>Thalassiosirales</taxon>
        <taxon>Thalassiosiraceae</taxon>
        <taxon>Thalassiosira</taxon>
    </lineage>
</organism>
<reference evidence="2 3" key="1">
    <citation type="journal article" date="2012" name="Genome Biol.">
        <title>Genome and low-iron response of an oceanic diatom adapted to chronic iron limitation.</title>
        <authorList>
            <person name="Lommer M."/>
            <person name="Specht M."/>
            <person name="Roy A.S."/>
            <person name="Kraemer L."/>
            <person name="Andreson R."/>
            <person name="Gutowska M.A."/>
            <person name="Wolf J."/>
            <person name="Bergner S.V."/>
            <person name="Schilhabel M.B."/>
            <person name="Klostermeier U.C."/>
            <person name="Beiko R.G."/>
            <person name="Rosenstiel P."/>
            <person name="Hippler M."/>
            <person name="Laroche J."/>
        </authorList>
    </citation>
    <scope>NUCLEOTIDE SEQUENCE [LARGE SCALE GENOMIC DNA]</scope>
    <source>
        <strain evidence="2 3">CCMP1005</strain>
    </source>
</reference>
<feature type="non-terminal residue" evidence="2">
    <location>
        <position position="58"/>
    </location>
</feature>
<gene>
    <name evidence="2" type="ORF">THAOC_24096</name>
</gene>
<feature type="compositionally biased region" description="Basic and acidic residues" evidence="1">
    <location>
        <begin position="1"/>
        <end position="11"/>
    </location>
</feature>
<feature type="compositionally biased region" description="Low complexity" evidence="1">
    <location>
        <begin position="37"/>
        <end position="50"/>
    </location>
</feature>
<accession>K0SBH2</accession>
<name>K0SBH2_THAOC</name>
<evidence type="ECO:0000256" key="1">
    <source>
        <dbReference type="SAM" id="MobiDB-lite"/>
    </source>
</evidence>
<dbReference type="AlphaFoldDB" id="K0SBH2"/>
<sequence>MISWRGKEGRTLDNQPRAGYKERLASWKLRRDATGSGRPPRAAPRAAAPEGPGGHRHH</sequence>
<evidence type="ECO:0000313" key="3">
    <source>
        <dbReference type="Proteomes" id="UP000266841"/>
    </source>
</evidence>
<comment type="caution">
    <text evidence="2">The sequence shown here is derived from an EMBL/GenBank/DDBJ whole genome shotgun (WGS) entry which is preliminary data.</text>
</comment>
<proteinExistence type="predicted"/>
<protein>
    <submittedName>
        <fullName evidence="2">Uncharacterized protein</fullName>
    </submittedName>
</protein>
<dbReference type="Proteomes" id="UP000266841">
    <property type="component" value="Unassembled WGS sequence"/>
</dbReference>